<reference evidence="1 2" key="1">
    <citation type="journal article" date="2024" name="Ann. Entomol. Soc. Am.">
        <title>Genomic analyses of the southern and eastern yellowjacket wasps (Hymenoptera: Vespidae) reveal evolutionary signatures of social life.</title>
        <authorList>
            <person name="Catto M.A."/>
            <person name="Caine P.B."/>
            <person name="Orr S.E."/>
            <person name="Hunt B.G."/>
            <person name="Goodisman M.A.D."/>
        </authorList>
    </citation>
    <scope>NUCLEOTIDE SEQUENCE [LARGE SCALE GENOMIC DNA]</scope>
    <source>
        <strain evidence="1">232</strain>
        <tissue evidence="1">Head and thorax</tissue>
    </source>
</reference>
<evidence type="ECO:0000313" key="2">
    <source>
        <dbReference type="Proteomes" id="UP001607303"/>
    </source>
</evidence>
<keyword evidence="2" id="KW-1185">Reference proteome</keyword>
<protein>
    <submittedName>
        <fullName evidence="1">Uncharacterized protein</fullName>
    </submittedName>
</protein>
<gene>
    <name evidence="1" type="ORF">V1477_009778</name>
</gene>
<comment type="caution">
    <text evidence="1">The sequence shown here is derived from an EMBL/GenBank/DDBJ whole genome shotgun (WGS) entry which is preliminary data.</text>
</comment>
<accession>A0ABD2CAQ6</accession>
<dbReference type="Proteomes" id="UP001607303">
    <property type="component" value="Unassembled WGS sequence"/>
</dbReference>
<organism evidence="1 2">
    <name type="scientific">Vespula maculifrons</name>
    <name type="common">Eastern yellow jacket</name>
    <name type="synonym">Wasp</name>
    <dbReference type="NCBI Taxonomy" id="7453"/>
    <lineage>
        <taxon>Eukaryota</taxon>
        <taxon>Metazoa</taxon>
        <taxon>Ecdysozoa</taxon>
        <taxon>Arthropoda</taxon>
        <taxon>Hexapoda</taxon>
        <taxon>Insecta</taxon>
        <taxon>Pterygota</taxon>
        <taxon>Neoptera</taxon>
        <taxon>Endopterygota</taxon>
        <taxon>Hymenoptera</taxon>
        <taxon>Apocrita</taxon>
        <taxon>Aculeata</taxon>
        <taxon>Vespoidea</taxon>
        <taxon>Vespidae</taxon>
        <taxon>Vespinae</taxon>
        <taxon>Vespula</taxon>
    </lineage>
</organism>
<dbReference type="AlphaFoldDB" id="A0ABD2CAQ6"/>
<sequence>MEFKIIGFGPSGGSQLSYVKKYHNSIEFEGDNNDENEETNRGKGKFVEELCLALLAADFL</sequence>
<dbReference type="EMBL" id="JAYRBN010000058">
    <property type="protein sequence ID" value="KAL2742149.1"/>
    <property type="molecule type" value="Genomic_DNA"/>
</dbReference>
<evidence type="ECO:0000313" key="1">
    <source>
        <dbReference type="EMBL" id="KAL2742149.1"/>
    </source>
</evidence>
<name>A0ABD2CAQ6_VESMC</name>
<proteinExistence type="predicted"/>